<feature type="compositionally biased region" description="Basic and acidic residues" evidence="2">
    <location>
        <begin position="427"/>
        <end position="437"/>
    </location>
</feature>
<proteinExistence type="predicted"/>
<dbReference type="PANTHER" id="PTHR22957:SF337">
    <property type="entry name" value="TBC1 DOMAIN FAMILY MEMBER 5"/>
    <property type="match status" value="1"/>
</dbReference>
<evidence type="ECO:0000259" key="3">
    <source>
        <dbReference type="PROSITE" id="PS50086"/>
    </source>
</evidence>
<dbReference type="Pfam" id="PF00566">
    <property type="entry name" value="RabGAP-TBC"/>
    <property type="match status" value="1"/>
</dbReference>
<organism evidence="4 5">
    <name type="scientific">Babesia divergens</name>
    <dbReference type="NCBI Taxonomy" id="32595"/>
    <lineage>
        <taxon>Eukaryota</taxon>
        <taxon>Sar</taxon>
        <taxon>Alveolata</taxon>
        <taxon>Apicomplexa</taxon>
        <taxon>Aconoidasida</taxon>
        <taxon>Piroplasmida</taxon>
        <taxon>Babesiidae</taxon>
        <taxon>Babesia</taxon>
    </lineage>
</organism>
<dbReference type="Gene3D" id="1.10.8.270">
    <property type="entry name" value="putative rabgap domain of human tbc1 domain family member 14 like domains"/>
    <property type="match status" value="1"/>
</dbReference>
<comment type="caution">
    <text evidence="4">The sequence shown here is derived from an EMBL/GenBank/DDBJ whole genome shotgun (WGS) entry which is preliminary data.</text>
</comment>
<dbReference type="Gene3D" id="1.10.472.80">
    <property type="entry name" value="Ypt/Rab-GAP domain of gyp1p, domain 3"/>
    <property type="match status" value="1"/>
</dbReference>
<dbReference type="GO" id="GO:0005096">
    <property type="term" value="F:GTPase activator activity"/>
    <property type="evidence" value="ECO:0007669"/>
    <property type="project" value="UniProtKB-KW"/>
</dbReference>
<dbReference type="PROSITE" id="PS50086">
    <property type="entry name" value="TBC_RABGAP"/>
    <property type="match status" value="1"/>
</dbReference>
<gene>
    <name evidence="4" type="ORF">X943_002681</name>
</gene>
<sequence>MSEFYDVTYDEDVYCGVSLEDIESVFPVSDSSENAKDTGEDEEESLLLSSSRLRGTMKIMHCMASTLVSSNAGLRNMRRFIWGYFLGAYKAVYIDELIKEVKVKRNLFWELVEKHRIDKIRSMRTLNPQLFHPLAPVERNPWEMSQRSSELLDEIWQDVERTYQERSLFTKDSVRKTLQRVLYVWSKEHAYISYKQGMNELLAVIYIICYRDQLRDVDSSAYPQFSTLCSDDEKDIEADAYTLFDALMSLEMQMMYDSSACKAPLVKNCRRYSINLEHVASQLNRSRSDPRNPFIARTKFIYNVLLKDYDGPLFNHLQKIGIEPHVFLMRWIRLVFSREFNVNETLQLWDTIFAYHFIATIDGKDLPQFEFEMIDFFAVAMLSFVRLNLMENDINYCLQRLFKFPPIEDISHLISKAQKIRASYRKRAESTNRHASEKSFVGNAASSVTDNNRPDNGKASVVQKHSIEKLAQHVDQENAVPQINNGTSSTAPMSVKRCDSASSYVSPQGSDVSASQLINVRHELDEVASRVYKMYEKALLINE</sequence>
<dbReference type="SMART" id="SM00164">
    <property type="entry name" value="TBC"/>
    <property type="match status" value="1"/>
</dbReference>
<evidence type="ECO:0000256" key="2">
    <source>
        <dbReference type="SAM" id="MobiDB-lite"/>
    </source>
</evidence>
<reference evidence="4" key="2">
    <citation type="submission" date="2021-05" db="EMBL/GenBank/DDBJ databases">
        <authorList>
            <person name="Pain A."/>
        </authorList>
    </citation>
    <scope>NUCLEOTIDE SEQUENCE</scope>
    <source>
        <strain evidence="4">1802A</strain>
    </source>
</reference>
<dbReference type="Proteomes" id="UP001195914">
    <property type="component" value="Unassembled WGS sequence"/>
</dbReference>
<dbReference type="InterPro" id="IPR000195">
    <property type="entry name" value="Rab-GAP-TBC_dom"/>
</dbReference>
<dbReference type="AlphaFoldDB" id="A0AAD9GHQ0"/>
<keyword evidence="5" id="KW-1185">Reference proteome</keyword>
<evidence type="ECO:0000313" key="4">
    <source>
        <dbReference type="EMBL" id="KAK1938608.1"/>
    </source>
</evidence>
<dbReference type="InterPro" id="IPR035969">
    <property type="entry name" value="Rab-GAP_TBC_sf"/>
</dbReference>
<evidence type="ECO:0000256" key="1">
    <source>
        <dbReference type="ARBA" id="ARBA00022468"/>
    </source>
</evidence>
<protein>
    <submittedName>
        <fullName evidence="4">TBC1 domain family member 5</fullName>
    </submittedName>
</protein>
<name>A0AAD9GHQ0_BABDI</name>
<keyword evidence="1" id="KW-0343">GTPase activation</keyword>
<dbReference type="SUPFAM" id="SSF47923">
    <property type="entry name" value="Ypt/Rab-GAP domain of gyp1p"/>
    <property type="match status" value="2"/>
</dbReference>
<reference evidence="4" key="1">
    <citation type="journal article" date="2014" name="Nucleic Acids Res.">
        <title>The evolutionary dynamics of variant antigen genes in Babesia reveal a history of genomic innovation underlying host-parasite interaction.</title>
        <authorList>
            <person name="Jackson A.P."/>
            <person name="Otto T.D."/>
            <person name="Darby A."/>
            <person name="Ramaprasad A."/>
            <person name="Xia D."/>
            <person name="Echaide I.E."/>
            <person name="Farber M."/>
            <person name="Gahlot S."/>
            <person name="Gamble J."/>
            <person name="Gupta D."/>
            <person name="Gupta Y."/>
            <person name="Jackson L."/>
            <person name="Malandrin L."/>
            <person name="Malas T.B."/>
            <person name="Moussa E."/>
            <person name="Nair M."/>
            <person name="Reid A.J."/>
            <person name="Sanders M."/>
            <person name="Sharma J."/>
            <person name="Tracey A."/>
            <person name="Quail M.A."/>
            <person name="Weir W."/>
            <person name="Wastling J.M."/>
            <person name="Hall N."/>
            <person name="Willadsen P."/>
            <person name="Lingelbach K."/>
            <person name="Shiels B."/>
            <person name="Tait A."/>
            <person name="Berriman M."/>
            <person name="Allred D.R."/>
            <person name="Pain A."/>
        </authorList>
    </citation>
    <scope>NUCLEOTIDE SEQUENCE</scope>
    <source>
        <strain evidence="4">1802A</strain>
    </source>
</reference>
<feature type="domain" description="Rab-GAP TBC" evidence="3">
    <location>
        <begin position="72"/>
        <end position="356"/>
    </location>
</feature>
<feature type="region of interest" description="Disordered" evidence="2">
    <location>
        <begin position="427"/>
        <end position="459"/>
    </location>
</feature>
<evidence type="ECO:0000313" key="5">
    <source>
        <dbReference type="Proteomes" id="UP001195914"/>
    </source>
</evidence>
<accession>A0AAD9GHQ0</accession>
<dbReference type="PANTHER" id="PTHR22957">
    <property type="entry name" value="TBC1 DOMAIN FAMILY MEMBER GTPASE-ACTIVATING PROTEIN"/>
    <property type="match status" value="1"/>
</dbReference>
<dbReference type="EMBL" id="JAHBMH010000024">
    <property type="protein sequence ID" value="KAK1938608.1"/>
    <property type="molecule type" value="Genomic_DNA"/>
</dbReference>